<dbReference type="AlphaFoldDB" id="A0A4Z0KGK9"/>
<dbReference type="RefSeq" id="WP_135448461.1">
    <property type="nucleotide sequence ID" value="NZ_RHFF01000028.1"/>
</dbReference>
<evidence type="ECO:0008006" key="3">
    <source>
        <dbReference type="Google" id="ProtNLM"/>
    </source>
</evidence>
<name>A0A4Z0KGK9_BREAU</name>
<proteinExistence type="predicted"/>
<accession>A0A4Z0KGK9</accession>
<evidence type="ECO:0000313" key="2">
    <source>
        <dbReference type="Proteomes" id="UP000297736"/>
    </source>
</evidence>
<gene>
    <name evidence="1" type="ORF">EB834_19160</name>
</gene>
<organism evidence="1 2">
    <name type="scientific">Brevibacterium aurantiacum</name>
    <dbReference type="NCBI Taxonomy" id="273384"/>
    <lineage>
        <taxon>Bacteria</taxon>
        <taxon>Bacillati</taxon>
        <taxon>Actinomycetota</taxon>
        <taxon>Actinomycetes</taxon>
        <taxon>Micrococcales</taxon>
        <taxon>Brevibacteriaceae</taxon>
        <taxon>Brevibacterium</taxon>
    </lineage>
</organism>
<dbReference type="Proteomes" id="UP000297736">
    <property type="component" value="Unassembled WGS sequence"/>
</dbReference>
<dbReference type="EMBL" id="RHFF01000028">
    <property type="protein sequence ID" value="TGD36583.1"/>
    <property type="molecule type" value="Genomic_DNA"/>
</dbReference>
<reference evidence="1 2" key="1">
    <citation type="submission" date="2018-10" db="EMBL/GenBank/DDBJ databases">
        <title>Brevibacterium genomes from Austrain hard cheese rinds.</title>
        <authorList>
            <person name="Anast J.M."/>
            <person name="Dzieciol M."/>
            <person name="Schultz D.L."/>
            <person name="Mann E."/>
            <person name="Wagner M."/>
            <person name="Schmitz-Esser S."/>
        </authorList>
    </citation>
    <scope>NUCLEOTIDE SEQUENCE [LARGE SCALE GENOMIC DNA]</scope>
    <source>
        <strain evidence="1 2">L261</strain>
    </source>
</reference>
<sequence>MTDPHQPLSPDVIARLLTDTDTDPYLSCDECFARIDEFVEQRLADPSYRDVPMDVHLAGCAVCAEEAETLTELLS</sequence>
<evidence type="ECO:0000313" key="1">
    <source>
        <dbReference type="EMBL" id="TGD36583.1"/>
    </source>
</evidence>
<protein>
    <recommendedName>
        <fullName evidence="3">Zinc-finger domain-containing protein</fullName>
    </recommendedName>
</protein>
<comment type="caution">
    <text evidence="1">The sequence shown here is derived from an EMBL/GenBank/DDBJ whole genome shotgun (WGS) entry which is preliminary data.</text>
</comment>